<organism evidence="1">
    <name type="scientific">hydrothermal vent metagenome</name>
    <dbReference type="NCBI Taxonomy" id="652676"/>
    <lineage>
        <taxon>unclassified sequences</taxon>
        <taxon>metagenomes</taxon>
        <taxon>ecological metagenomes</taxon>
    </lineage>
</organism>
<name>A0A3B1BVF4_9ZZZZ</name>
<proteinExistence type="predicted"/>
<accession>A0A3B1BVF4</accession>
<evidence type="ECO:0000313" key="1">
    <source>
        <dbReference type="EMBL" id="VAX22286.1"/>
    </source>
</evidence>
<dbReference type="EMBL" id="UOGA01000221">
    <property type="protein sequence ID" value="VAX22286.1"/>
    <property type="molecule type" value="Genomic_DNA"/>
</dbReference>
<gene>
    <name evidence="1" type="ORF">MNBD_NITROSPINAE04-2388</name>
</gene>
<sequence length="145" mass="16217">MKRLESLIESLIAQKKLYSQLLICSEKLNASVSSGSDSDRFVPMIVERDAIMEKLNAGDEKIGVLLSSPENRDLLKNERVDKLRKEIIAVVEKIENITGELIEAARQAKGKVINELDSLKDGKKTVSGYGKAVRPVYAKFIDFKH</sequence>
<dbReference type="AlphaFoldDB" id="A0A3B1BVF4"/>
<protein>
    <recommendedName>
        <fullName evidence="2">FlgN protein</fullName>
    </recommendedName>
</protein>
<evidence type="ECO:0008006" key="2">
    <source>
        <dbReference type="Google" id="ProtNLM"/>
    </source>
</evidence>
<reference evidence="1" key="1">
    <citation type="submission" date="2018-06" db="EMBL/GenBank/DDBJ databases">
        <authorList>
            <person name="Zhirakovskaya E."/>
        </authorList>
    </citation>
    <scope>NUCLEOTIDE SEQUENCE</scope>
</reference>